<organism evidence="3 4">
    <name type="scientific">Nitrosomonas cryotolerans ATCC 49181</name>
    <dbReference type="NCBI Taxonomy" id="1131553"/>
    <lineage>
        <taxon>Bacteria</taxon>
        <taxon>Pseudomonadati</taxon>
        <taxon>Pseudomonadota</taxon>
        <taxon>Betaproteobacteria</taxon>
        <taxon>Nitrosomonadales</taxon>
        <taxon>Nitrosomonadaceae</taxon>
        <taxon>Nitrosomonas</taxon>
    </lineage>
</organism>
<gene>
    <name evidence="3" type="ORF">SAMN02743940_0903</name>
</gene>
<proteinExistence type="predicted"/>
<keyword evidence="1" id="KW-0812">Transmembrane</keyword>
<dbReference type="EMBL" id="FSRO01000001">
    <property type="protein sequence ID" value="SIO11942.1"/>
    <property type="molecule type" value="Genomic_DNA"/>
</dbReference>
<name>A0A1N6GWU2_9PROT</name>
<protein>
    <recommendedName>
        <fullName evidence="2">DUF5658 domain-containing protein</fullName>
    </recommendedName>
</protein>
<evidence type="ECO:0000313" key="4">
    <source>
        <dbReference type="Proteomes" id="UP000185062"/>
    </source>
</evidence>
<dbReference type="eggNOG" id="ENOG503351P">
    <property type="taxonomic scope" value="Bacteria"/>
</dbReference>
<dbReference type="InterPro" id="IPR043717">
    <property type="entry name" value="DUF5658"/>
</dbReference>
<dbReference type="RefSeq" id="WP_028460679.1">
    <property type="nucleotide sequence ID" value="NZ_FSRO01000001.1"/>
</dbReference>
<feature type="transmembrane region" description="Helical" evidence="1">
    <location>
        <begin position="91"/>
        <end position="117"/>
    </location>
</feature>
<feature type="transmembrane region" description="Helical" evidence="1">
    <location>
        <begin position="56"/>
        <end position="79"/>
    </location>
</feature>
<keyword evidence="1" id="KW-1133">Transmembrane helix</keyword>
<dbReference type="Proteomes" id="UP000185062">
    <property type="component" value="Unassembled WGS sequence"/>
</dbReference>
<keyword evidence="1" id="KW-0472">Membrane</keyword>
<feature type="domain" description="DUF5658" evidence="2">
    <location>
        <begin position="62"/>
        <end position="152"/>
    </location>
</feature>
<accession>A0A1N6GWU2</accession>
<reference evidence="3 4" key="1">
    <citation type="submission" date="2016-12" db="EMBL/GenBank/DDBJ databases">
        <authorList>
            <person name="Song W.-J."/>
            <person name="Kurnit D.M."/>
        </authorList>
    </citation>
    <scope>NUCLEOTIDE SEQUENCE [LARGE SCALE GENOMIC DNA]</scope>
    <source>
        <strain evidence="3 4">ATCC 49181</strain>
    </source>
</reference>
<sequence length="156" mass="17405">MRVNMTEVVDCRYQTRRTSMPFFCIYHLGIKTGRRMGERRANKGRAAYVDRYSSRLVLCAIGILVLSGLDAAFTLAILANGGVELNGLMAVLIEAGVATFVGVKLTLTGLALILLIIHHDVRLTEKIRVRHLKYMLLVSYSCLIGYEIYLLRLANG</sequence>
<dbReference type="AlphaFoldDB" id="A0A1N6GWU2"/>
<evidence type="ECO:0000256" key="1">
    <source>
        <dbReference type="SAM" id="Phobius"/>
    </source>
</evidence>
<evidence type="ECO:0000259" key="2">
    <source>
        <dbReference type="Pfam" id="PF18902"/>
    </source>
</evidence>
<evidence type="ECO:0000313" key="3">
    <source>
        <dbReference type="EMBL" id="SIO11942.1"/>
    </source>
</evidence>
<feature type="transmembrane region" description="Helical" evidence="1">
    <location>
        <begin position="137"/>
        <end position="154"/>
    </location>
</feature>
<dbReference type="Pfam" id="PF18902">
    <property type="entry name" value="DUF5658"/>
    <property type="match status" value="1"/>
</dbReference>
<keyword evidence="4" id="KW-1185">Reference proteome</keyword>